<sequence>MSSSASATNRAVLILLLGAALFAAGHALRHTTSCFLLSFVIAYLLDPLVLQLEKRGISRSKGILVLYLALSVFAVFFFSYFVPFILMRWQALIPSIPLYLQKARDLGSGLEAQIQPYYGAEEWSWAVDQAVEGLNKLFSNLGTGVYNAAASLIFNIFNLVLSPILVFFMLFYKAQIKKTVTSWLPWRRREVLLEIGHEVNESIGGYLRGQLIVSFIVALFSSVALFILDVDYALFNGIFAGLASILPFIGVIIATIPALFFAYLKFQNGLILVKVVIAFAAIYFLEGYLVKPLVFKRSMNLNPLLTIIMVMALGELFGFWGILLAIPVAAAAKIVSVSIERGDFREWEEP</sequence>
<feature type="transmembrane region" description="Helical" evidence="8">
    <location>
        <begin position="269"/>
        <end position="285"/>
    </location>
</feature>
<name>A0A6V8MIH1_9BACT</name>
<proteinExistence type="inferred from homology"/>
<evidence type="ECO:0000313" key="9">
    <source>
        <dbReference type="EMBL" id="GFO59805.1"/>
    </source>
</evidence>
<evidence type="ECO:0000256" key="8">
    <source>
        <dbReference type="SAM" id="Phobius"/>
    </source>
</evidence>
<evidence type="ECO:0000256" key="6">
    <source>
        <dbReference type="ARBA" id="ARBA00022989"/>
    </source>
</evidence>
<evidence type="ECO:0000256" key="3">
    <source>
        <dbReference type="ARBA" id="ARBA00022448"/>
    </source>
</evidence>
<comment type="subcellular location">
    <subcellularLocation>
        <location evidence="1">Cell membrane</location>
        <topology evidence="1">Multi-pass membrane protein</topology>
    </subcellularLocation>
</comment>
<dbReference type="EMBL" id="BLXX01000005">
    <property type="protein sequence ID" value="GFO59805.1"/>
    <property type="molecule type" value="Genomic_DNA"/>
</dbReference>
<dbReference type="GO" id="GO:0005886">
    <property type="term" value="C:plasma membrane"/>
    <property type="evidence" value="ECO:0007669"/>
    <property type="project" value="UniProtKB-SubCell"/>
</dbReference>
<dbReference type="PANTHER" id="PTHR21716">
    <property type="entry name" value="TRANSMEMBRANE PROTEIN"/>
    <property type="match status" value="1"/>
</dbReference>
<feature type="transmembrane region" description="Helical" evidence="8">
    <location>
        <begin position="35"/>
        <end position="52"/>
    </location>
</feature>
<keyword evidence="5 8" id="KW-0812">Transmembrane</keyword>
<accession>A0A6V8MIH1</accession>
<dbReference type="PANTHER" id="PTHR21716:SF53">
    <property type="entry name" value="PERMEASE PERM-RELATED"/>
    <property type="match status" value="1"/>
</dbReference>
<evidence type="ECO:0000256" key="4">
    <source>
        <dbReference type="ARBA" id="ARBA00022475"/>
    </source>
</evidence>
<feature type="transmembrane region" description="Helical" evidence="8">
    <location>
        <begin position="305"/>
        <end position="332"/>
    </location>
</feature>
<dbReference type="InterPro" id="IPR002549">
    <property type="entry name" value="AI-2E-like"/>
</dbReference>
<comment type="caution">
    <text evidence="9">The sequence shown here is derived from an EMBL/GenBank/DDBJ whole genome shotgun (WGS) entry which is preliminary data.</text>
</comment>
<keyword evidence="4" id="KW-1003">Cell membrane</keyword>
<reference evidence="10" key="1">
    <citation type="submission" date="2020-06" db="EMBL/GenBank/DDBJ databases">
        <title>Draft genomic sequence of Geomonas sp. Red330.</title>
        <authorList>
            <person name="Itoh H."/>
            <person name="Zhenxing X."/>
            <person name="Ushijima N."/>
            <person name="Masuda Y."/>
            <person name="Shiratori Y."/>
            <person name="Senoo K."/>
        </authorList>
    </citation>
    <scope>NUCLEOTIDE SEQUENCE [LARGE SCALE GENOMIC DNA]</scope>
    <source>
        <strain evidence="10">Red330</strain>
    </source>
</reference>
<evidence type="ECO:0000256" key="1">
    <source>
        <dbReference type="ARBA" id="ARBA00004651"/>
    </source>
</evidence>
<evidence type="ECO:0000256" key="5">
    <source>
        <dbReference type="ARBA" id="ARBA00022692"/>
    </source>
</evidence>
<protein>
    <submittedName>
        <fullName evidence="9">AI-2E family transporter</fullName>
    </submittedName>
</protein>
<dbReference type="RefSeq" id="WP_183354627.1">
    <property type="nucleotide sequence ID" value="NZ_BLXX01000005.1"/>
</dbReference>
<feature type="transmembrane region" description="Helical" evidence="8">
    <location>
        <begin position="64"/>
        <end position="86"/>
    </location>
</feature>
<evidence type="ECO:0000256" key="2">
    <source>
        <dbReference type="ARBA" id="ARBA00009773"/>
    </source>
</evidence>
<gene>
    <name evidence="9" type="ORF">GMST_21300</name>
</gene>
<comment type="similarity">
    <text evidence="2">Belongs to the autoinducer-2 exporter (AI-2E) (TC 2.A.86) family.</text>
</comment>
<keyword evidence="3" id="KW-0813">Transport</keyword>
<dbReference type="GO" id="GO:0055085">
    <property type="term" value="P:transmembrane transport"/>
    <property type="evidence" value="ECO:0007669"/>
    <property type="project" value="TreeGrafter"/>
</dbReference>
<evidence type="ECO:0000256" key="7">
    <source>
        <dbReference type="ARBA" id="ARBA00023136"/>
    </source>
</evidence>
<keyword evidence="7 8" id="KW-0472">Membrane</keyword>
<dbReference type="Pfam" id="PF01594">
    <property type="entry name" value="AI-2E_transport"/>
    <property type="match status" value="1"/>
</dbReference>
<dbReference type="Proteomes" id="UP000556026">
    <property type="component" value="Unassembled WGS sequence"/>
</dbReference>
<dbReference type="AlphaFoldDB" id="A0A6V8MIH1"/>
<feature type="transmembrane region" description="Helical" evidence="8">
    <location>
        <begin position="234"/>
        <end position="262"/>
    </location>
</feature>
<feature type="transmembrane region" description="Helical" evidence="8">
    <location>
        <begin position="148"/>
        <end position="172"/>
    </location>
</feature>
<feature type="transmembrane region" description="Helical" evidence="8">
    <location>
        <begin position="211"/>
        <end position="228"/>
    </location>
</feature>
<keyword evidence="6 8" id="KW-1133">Transmembrane helix</keyword>
<keyword evidence="10" id="KW-1185">Reference proteome</keyword>
<evidence type="ECO:0000313" key="10">
    <source>
        <dbReference type="Proteomes" id="UP000556026"/>
    </source>
</evidence>
<organism evidence="9 10">
    <name type="scientific">Geomonas silvestris</name>
    <dbReference type="NCBI Taxonomy" id="2740184"/>
    <lineage>
        <taxon>Bacteria</taxon>
        <taxon>Pseudomonadati</taxon>
        <taxon>Thermodesulfobacteriota</taxon>
        <taxon>Desulfuromonadia</taxon>
        <taxon>Geobacterales</taxon>
        <taxon>Geobacteraceae</taxon>
        <taxon>Geomonas</taxon>
    </lineage>
</organism>